<dbReference type="Pfam" id="PF00665">
    <property type="entry name" value="rve"/>
    <property type="match status" value="1"/>
</dbReference>
<dbReference type="EnsemblMetazoa" id="XM_038021821.1">
    <property type="protein sequence ID" value="XP_037877749.1"/>
    <property type="gene ID" value="LOC119631227"/>
</dbReference>
<feature type="domain" description="Integrase catalytic" evidence="1">
    <location>
        <begin position="100"/>
        <end position="286"/>
    </location>
</feature>
<name>A0A8R2RD89_BOMMO</name>
<evidence type="ECO:0000313" key="2">
    <source>
        <dbReference type="EnsemblMetazoa" id="XP_037877749.1"/>
    </source>
</evidence>
<sequence length="402" mass="45929">MSYGVVIISMMCNSRNSKYVLRNSKPYTGTSTLFRVRSRCCQTRRKTIIRIVSPLSRSTTSLWLLRVRCWINAKIMTVGPRFKATTVQPPMGDLPRQRVHLEYPFLQTGVDYAGPVLVANRKGRGSKLIKSYICVFVCLATKAVHLELVSDLSKDAFIAALNRFTARRGKPQSILSDNGTTFVGTFNELSKLLSRTLPSDLAEQEIKFSFIPAYTPHFGGLWESAVRSTKYHLRRILGLTHLTFEEMTTLLTQIEAILNSRPLIPLSDDPSDYYPLTPAHFLIGRSLLFVPQPDLTNHSTLTSLKRFQRIEYLKQHFWQRFSNEYVVWLQQKIKWPTQKGDLKEGMMVVIKEKGLPPLMWLLGRIIRLCPGRDGITRVADILTKKGVIRRAYNNICPLPVNI</sequence>
<dbReference type="SUPFAM" id="SSF53098">
    <property type="entry name" value="Ribonuclease H-like"/>
    <property type="match status" value="1"/>
</dbReference>
<proteinExistence type="predicted"/>
<dbReference type="InterPro" id="IPR001584">
    <property type="entry name" value="Integrase_cat-core"/>
</dbReference>
<dbReference type="PROSITE" id="PS50994">
    <property type="entry name" value="INTEGRASE"/>
    <property type="match status" value="1"/>
</dbReference>
<reference evidence="3" key="1">
    <citation type="journal article" date="2008" name="Insect Biochem. Mol. Biol.">
        <title>The genome of a lepidopteran model insect, the silkworm Bombyx mori.</title>
        <authorList>
            <consortium name="International Silkworm Genome Consortium"/>
        </authorList>
    </citation>
    <scope>NUCLEOTIDE SEQUENCE [LARGE SCALE GENOMIC DNA]</scope>
    <source>
        <strain evidence="3">p50T</strain>
    </source>
</reference>
<dbReference type="Proteomes" id="UP000005204">
    <property type="component" value="Unassembled WGS sequence"/>
</dbReference>
<dbReference type="GO" id="GO:0003676">
    <property type="term" value="F:nucleic acid binding"/>
    <property type="evidence" value="ECO:0007669"/>
    <property type="project" value="InterPro"/>
</dbReference>
<dbReference type="AlphaFoldDB" id="A0A8R2RD89"/>
<dbReference type="InterPro" id="IPR040676">
    <property type="entry name" value="DUF5641"/>
</dbReference>
<keyword evidence="3" id="KW-1185">Reference proteome</keyword>
<dbReference type="Gene3D" id="3.30.420.10">
    <property type="entry name" value="Ribonuclease H-like superfamily/Ribonuclease H"/>
    <property type="match status" value="1"/>
</dbReference>
<dbReference type="InterPro" id="IPR036397">
    <property type="entry name" value="RNaseH_sf"/>
</dbReference>
<protein>
    <recommendedName>
        <fullName evidence="1">Integrase catalytic domain-containing protein</fullName>
    </recommendedName>
</protein>
<organism evidence="2 3">
    <name type="scientific">Bombyx mori</name>
    <name type="common">Silk moth</name>
    <dbReference type="NCBI Taxonomy" id="7091"/>
    <lineage>
        <taxon>Eukaryota</taxon>
        <taxon>Metazoa</taxon>
        <taxon>Ecdysozoa</taxon>
        <taxon>Arthropoda</taxon>
        <taxon>Hexapoda</taxon>
        <taxon>Insecta</taxon>
        <taxon>Pterygota</taxon>
        <taxon>Neoptera</taxon>
        <taxon>Endopterygota</taxon>
        <taxon>Lepidoptera</taxon>
        <taxon>Glossata</taxon>
        <taxon>Ditrysia</taxon>
        <taxon>Bombycoidea</taxon>
        <taxon>Bombycidae</taxon>
        <taxon>Bombycinae</taxon>
        <taxon>Bombyx</taxon>
    </lineage>
</organism>
<dbReference type="GO" id="GO:0015074">
    <property type="term" value="P:DNA integration"/>
    <property type="evidence" value="ECO:0007669"/>
    <property type="project" value="InterPro"/>
</dbReference>
<dbReference type="PANTHER" id="PTHR47331">
    <property type="entry name" value="PHD-TYPE DOMAIN-CONTAINING PROTEIN"/>
    <property type="match status" value="1"/>
</dbReference>
<dbReference type="PANTHER" id="PTHR47331:SF1">
    <property type="entry name" value="GAG-LIKE PROTEIN"/>
    <property type="match status" value="1"/>
</dbReference>
<dbReference type="InterPro" id="IPR012337">
    <property type="entry name" value="RNaseH-like_sf"/>
</dbReference>
<accession>A0A8R2RD89</accession>
<dbReference type="Pfam" id="PF18701">
    <property type="entry name" value="DUF5641"/>
    <property type="match status" value="1"/>
</dbReference>
<evidence type="ECO:0000313" key="3">
    <source>
        <dbReference type="Proteomes" id="UP000005204"/>
    </source>
</evidence>
<reference evidence="2" key="2">
    <citation type="submission" date="2022-06" db="UniProtKB">
        <authorList>
            <consortium name="EnsemblMetazoa"/>
        </authorList>
    </citation>
    <scope>IDENTIFICATION</scope>
    <source>
        <strain evidence="2">p50T (Dazao)</strain>
    </source>
</reference>
<evidence type="ECO:0000259" key="1">
    <source>
        <dbReference type="PROSITE" id="PS50994"/>
    </source>
</evidence>